<dbReference type="AlphaFoldDB" id="A0A175VDE5"/>
<proteinExistence type="predicted"/>
<gene>
    <name evidence="3" type="ORF">LCR_05330</name>
</gene>
<dbReference type="STRING" id="29489.VL01_05340"/>
<dbReference type="PIRSF" id="PIRSF003180">
    <property type="entry name" value="DiGMPpdiest_YuxH"/>
    <property type="match status" value="1"/>
</dbReference>
<accession>A0A175VDE5</accession>
<dbReference type="PANTHER" id="PTHR33525:SF4">
    <property type="entry name" value="CYCLIC DI-GMP PHOSPHODIESTERASE CDGJ"/>
    <property type="match status" value="1"/>
</dbReference>
<feature type="domain" description="EAL" evidence="1">
    <location>
        <begin position="1"/>
        <end position="204"/>
    </location>
</feature>
<dbReference type="InterPro" id="IPR001633">
    <property type="entry name" value="EAL_dom"/>
</dbReference>
<dbReference type="Gene3D" id="3.20.20.450">
    <property type="entry name" value="EAL domain"/>
    <property type="match status" value="1"/>
</dbReference>
<dbReference type="InterPro" id="IPR052340">
    <property type="entry name" value="RNase_Y/CdgJ"/>
</dbReference>
<dbReference type="EMBL" id="JMGO02000018">
    <property type="protein sequence ID" value="KXU78560.1"/>
    <property type="molecule type" value="Genomic_DNA"/>
</dbReference>
<feature type="domain" description="HDOD" evidence="2">
    <location>
        <begin position="198"/>
        <end position="384"/>
    </location>
</feature>
<dbReference type="PROSITE" id="PS50883">
    <property type="entry name" value="EAL"/>
    <property type="match status" value="1"/>
</dbReference>
<evidence type="ECO:0000313" key="4">
    <source>
        <dbReference type="Proteomes" id="UP000078435"/>
    </source>
</evidence>
<dbReference type="RefSeq" id="WP_061477598.1">
    <property type="nucleotide sequence ID" value="NZ_AP027939.1"/>
</dbReference>
<evidence type="ECO:0000259" key="1">
    <source>
        <dbReference type="PROSITE" id="PS50883"/>
    </source>
</evidence>
<dbReference type="Pfam" id="PF00563">
    <property type="entry name" value="EAL"/>
    <property type="match status" value="1"/>
</dbReference>
<dbReference type="PROSITE" id="PS51833">
    <property type="entry name" value="HDOD"/>
    <property type="match status" value="1"/>
</dbReference>
<evidence type="ECO:0000313" key="3">
    <source>
        <dbReference type="EMBL" id="KXU78560.1"/>
    </source>
</evidence>
<dbReference type="OrthoDB" id="9804751at2"/>
<dbReference type="SMART" id="SM00052">
    <property type="entry name" value="EAL"/>
    <property type="match status" value="1"/>
</dbReference>
<dbReference type="InterPro" id="IPR013976">
    <property type="entry name" value="HDOD"/>
</dbReference>
<protein>
    <submittedName>
        <fullName evidence="3">Diguanylate phosphodiesterase</fullName>
    </submittedName>
</protein>
<dbReference type="InterPro" id="IPR014408">
    <property type="entry name" value="dGMP_Pdiesterase_EAL/HD-GYP"/>
</dbReference>
<name>A0A175VDE5_AEREN</name>
<dbReference type="SUPFAM" id="SSF141868">
    <property type="entry name" value="EAL domain-like"/>
    <property type="match status" value="1"/>
</dbReference>
<organism evidence="3 4">
    <name type="scientific">Aeromonas enteropelogenes</name>
    <name type="common">Aeromonas trota</name>
    <dbReference type="NCBI Taxonomy" id="29489"/>
    <lineage>
        <taxon>Bacteria</taxon>
        <taxon>Pseudomonadati</taxon>
        <taxon>Pseudomonadota</taxon>
        <taxon>Gammaproteobacteria</taxon>
        <taxon>Aeromonadales</taxon>
        <taxon>Aeromonadaceae</taxon>
        <taxon>Aeromonas</taxon>
    </lineage>
</organism>
<dbReference type="Pfam" id="PF08668">
    <property type="entry name" value="HDOD"/>
    <property type="match status" value="1"/>
</dbReference>
<dbReference type="Gene3D" id="1.10.3210.10">
    <property type="entry name" value="Hypothetical protein af1432"/>
    <property type="match status" value="1"/>
</dbReference>
<dbReference type="InterPro" id="IPR035919">
    <property type="entry name" value="EAL_sf"/>
</dbReference>
<dbReference type="PANTHER" id="PTHR33525">
    <property type="match status" value="1"/>
</dbReference>
<dbReference type="Proteomes" id="UP000078435">
    <property type="component" value="Unassembled WGS sequence"/>
</dbReference>
<sequence length="407" mass="46322">MYSYVARQPILDKDLNTHAYELLFRDSLNNVFPSISSQQATSRLVVEQFLQQNIDQLLGGRPCFINFPHSLLLDGLAECLPPDKVVIEILEDAAPDDALLEKVKQLHTQGYQLALDDFTLSPEWERFLPFIHIIKFDLRATSLFQIKVFIQRHKSLNLTYLAEKVEDKAEFERMKKLGIQLFQGFFFSRPELVKQATMEPTQVVVMQLLNVVNQAEPDINRIEQLLSQDVALSLKLLRYVNHLKGRTNPISSFRQAAIYLGNTQLKRFVSLVAATSAGKGKSAELYQMSLIRARFCELLAHVHAPAQQEPQAFITGLFSLLDVLMEQPMDKLLGTIPLAEEIRLALLERKGNLGFYLAFCEEYESANWTQVSARTARLGLSEDKISHLYLAATTWVNEQFQAMTATD</sequence>
<dbReference type="SUPFAM" id="SSF109604">
    <property type="entry name" value="HD-domain/PDEase-like"/>
    <property type="match status" value="1"/>
</dbReference>
<comment type="caution">
    <text evidence="3">The sequence shown here is derived from an EMBL/GenBank/DDBJ whole genome shotgun (WGS) entry which is preliminary data.</text>
</comment>
<evidence type="ECO:0000259" key="2">
    <source>
        <dbReference type="PROSITE" id="PS51833"/>
    </source>
</evidence>
<reference evidence="3 4" key="1">
    <citation type="submission" date="2016-02" db="EMBL/GenBank/DDBJ databases">
        <title>Draft genome sequence of Aeromonas trota strain 1999lcr isolated from cerebrospinal fluid (CSF).</title>
        <authorList>
            <person name="Dallagassa C.B."/>
            <person name="Prediger K.C."/>
            <person name="Weiss V.A."/>
            <person name="Assis F.E."/>
            <person name="Baura V."/>
            <person name="Cruz L.M."/>
            <person name="Souza E.M."/>
            <person name="Pedrosa F.O."/>
            <person name="Fadel-Picheth C.M."/>
        </authorList>
    </citation>
    <scope>NUCLEOTIDE SEQUENCE [LARGE SCALE GENOMIC DNA]</scope>
    <source>
        <strain evidence="3 4">1999lcr</strain>
    </source>
</reference>